<dbReference type="GO" id="GO:0006012">
    <property type="term" value="P:galactose metabolic process"/>
    <property type="evidence" value="ECO:0007669"/>
    <property type="project" value="InterPro"/>
</dbReference>
<dbReference type="InterPro" id="IPR005886">
    <property type="entry name" value="UDP_G4E"/>
</dbReference>
<protein>
    <recommendedName>
        <fullName evidence="6 10">UDP-glucose 4-epimerase</fullName>
        <ecNumber evidence="5 10">5.1.3.2</ecNumber>
    </recommendedName>
</protein>
<evidence type="ECO:0000256" key="4">
    <source>
        <dbReference type="ARBA" id="ARBA00007637"/>
    </source>
</evidence>
<feature type="domain" description="NAD-dependent epimerase/dehydratase" evidence="11">
    <location>
        <begin position="2"/>
        <end position="237"/>
    </location>
</feature>
<dbReference type="InterPro" id="IPR001509">
    <property type="entry name" value="Epimerase_deHydtase"/>
</dbReference>
<reference evidence="12" key="1">
    <citation type="submission" date="2024-06" db="EMBL/GenBank/DDBJ databases">
        <title>The Caenorhabditis elegans bacterial microbiome influences microsporidia infection through nutrient limitation and inhibiting parasite invasion.</title>
        <authorList>
            <person name="Tamim El Jarkass H."/>
            <person name="Castelblanco S."/>
            <person name="Kaur M."/>
            <person name="Wan Y.C."/>
            <person name="Ellis A.E."/>
            <person name="Sheldon R.D."/>
            <person name="Lien E.C."/>
            <person name="Burton N.O."/>
            <person name="Wright G.D."/>
            <person name="Reinke A.W."/>
        </authorList>
    </citation>
    <scope>NUCLEOTIDE SEQUENCE</scope>
    <source>
        <strain evidence="12">MYb327</strain>
    </source>
</reference>
<evidence type="ECO:0000256" key="9">
    <source>
        <dbReference type="ARBA" id="ARBA00023277"/>
    </source>
</evidence>
<dbReference type="PANTHER" id="PTHR43725">
    <property type="entry name" value="UDP-GLUCOSE 4-EPIMERASE"/>
    <property type="match status" value="1"/>
</dbReference>
<dbReference type="Gene3D" id="3.90.25.10">
    <property type="entry name" value="UDP-galactose 4-epimerase, domain 1"/>
    <property type="match status" value="1"/>
</dbReference>
<dbReference type="AlphaFoldDB" id="A0AAU8EAE3"/>
<evidence type="ECO:0000256" key="7">
    <source>
        <dbReference type="ARBA" id="ARBA00023027"/>
    </source>
</evidence>
<comment type="pathway">
    <text evidence="3 10">Carbohydrate metabolism; galactose metabolism.</text>
</comment>
<comment type="subunit">
    <text evidence="10">Homodimer.</text>
</comment>
<evidence type="ECO:0000259" key="11">
    <source>
        <dbReference type="Pfam" id="PF01370"/>
    </source>
</evidence>
<accession>A0AAU8EAE3</accession>
<keyword evidence="8 10" id="KW-0413">Isomerase</keyword>
<organism evidence="12">
    <name type="scientific">Pseudomonas sp. MYb327</name>
    <dbReference type="NCBI Taxonomy" id="2745230"/>
    <lineage>
        <taxon>Bacteria</taxon>
        <taxon>Pseudomonadati</taxon>
        <taxon>Pseudomonadota</taxon>
        <taxon>Gammaproteobacteria</taxon>
        <taxon>Pseudomonadales</taxon>
        <taxon>Pseudomonadaceae</taxon>
        <taxon>Pseudomonas</taxon>
    </lineage>
</organism>
<keyword evidence="7 10" id="KW-0520">NAD</keyword>
<dbReference type="Gene3D" id="3.40.50.720">
    <property type="entry name" value="NAD(P)-binding Rossmann-like Domain"/>
    <property type="match status" value="1"/>
</dbReference>
<evidence type="ECO:0000256" key="3">
    <source>
        <dbReference type="ARBA" id="ARBA00004947"/>
    </source>
</evidence>
<evidence type="ECO:0000256" key="6">
    <source>
        <dbReference type="ARBA" id="ARBA00018569"/>
    </source>
</evidence>
<dbReference type="Pfam" id="PF01370">
    <property type="entry name" value="Epimerase"/>
    <property type="match status" value="1"/>
</dbReference>
<dbReference type="EC" id="5.1.3.2" evidence="5 10"/>
<evidence type="ECO:0000256" key="8">
    <source>
        <dbReference type="ARBA" id="ARBA00023235"/>
    </source>
</evidence>
<dbReference type="RefSeq" id="WP_353637248.1">
    <property type="nucleotide sequence ID" value="NZ_CP159258.1"/>
</dbReference>
<dbReference type="EMBL" id="CP159258">
    <property type="protein sequence ID" value="XCG77200.1"/>
    <property type="molecule type" value="Genomic_DNA"/>
</dbReference>
<dbReference type="InterPro" id="IPR036291">
    <property type="entry name" value="NAD(P)-bd_dom_sf"/>
</dbReference>
<sequence length="308" mass="33321">MVRMLVDAGLPTVILDDMSSGSADSVHPEVPLIIGDAGDQNLLEQIFEKYSVDAVMHFASFIQVGESIQLPAKYFDNNVSSTLSLLGCMARHGVKNFIFSSTAAIFGNPVVTRINESHPTMPINPYGRSKFLVEQVLPDYEAAYGIRHVCLRYFNAAGAQPDGSIGECHEPETHLIPLAINAALGRGPSLKVYGNDYPTADGTCIRDYVHVCDIAAAHLSALAHLRKQGPSLKLNLGNGEGYSVREVLESVGRLAGKAVPYEFVARREGDPAVLVADAENAKSVLNWTPRFPALDDIIAHALAWHSSR</sequence>
<evidence type="ECO:0000256" key="5">
    <source>
        <dbReference type="ARBA" id="ARBA00013189"/>
    </source>
</evidence>
<name>A0AAU8EAE3_9PSED</name>
<comment type="catalytic activity">
    <reaction evidence="1 10">
        <text>UDP-alpha-D-glucose = UDP-alpha-D-galactose</text>
        <dbReference type="Rhea" id="RHEA:22168"/>
        <dbReference type="ChEBI" id="CHEBI:58885"/>
        <dbReference type="ChEBI" id="CHEBI:66914"/>
        <dbReference type="EC" id="5.1.3.2"/>
    </reaction>
</comment>
<comment type="cofactor">
    <cofactor evidence="2 10">
        <name>NAD(+)</name>
        <dbReference type="ChEBI" id="CHEBI:57540"/>
    </cofactor>
</comment>
<dbReference type="CDD" id="cd05247">
    <property type="entry name" value="UDP_G4E_1_SDR_e"/>
    <property type="match status" value="1"/>
</dbReference>
<dbReference type="PANTHER" id="PTHR43725:SF53">
    <property type="entry name" value="UDP-ARABINOSE 4-EPIMERASE 1"/>
    <property type="match status" value="1"/>
</dbReference>
<evidence type="ECO:0000256" key="2">
    <source>
        <dbReference type="ARBA" id="ARBA00001911"/>
    </source>
</evidence>
<dbReference type="NCBIfam" id="TIGR01179">
    <property type="entry name" value="galE"/>
    <property type="match status" value="1"/>
</dbReference>
<keyword evidence="9 10" id="KW-0119">Carbohydrate metabolism</keyword>
<proteinExistence type="inferred from homology"/>
<gene>
    <name evidence="12" type="primary">galE</name>
    <name evidence="12" type="ORF">ABVN21_15805</name>
</gene>
<evidence type="ECO:0000313" key="12">
    <source>
        <dbReference type="EMBL" id="XCG77200.1"/>
    </source>
</evidence>
<comment type="similarity">
    <text evidence="4 10">Belongs to the NAD(P)-dependent epimerase/dehydratase family.</text>
</comment>
<evidence type="ECO:0000256" key="10">
    <source>
        <dbReference type="RuleBase" id="RU366046"/>
    </source>
</evidence>
<evidence type="ECO:0000256" key="1">
    <source>
        <dbReference type="ARBA" id="ARBA00000083"/>
    </source>
</evidence>
<dbReference type="SUPFAM" id="SSF51735">
    <property type="entry name" value="NAD(P)-binding Rossmann-fold domains"/>
    <property type="match status" value="1"/>
</dbReference>
<dbReference type="GO" id="GO:0003978">
    <property type="term" value="F:UDP-glucose 4-epimerase activity"/>
    <property type="evidence" value="ECO:0007669"/>
    <property type="project" value="UniProtKB-UniRule"/>
</dbReference>